<feature type="compositionally biased region" description="Basic and acidic residues" evidence="1">
    <location>
        <begin position="56"/>
        <end position="69"/>
    </location>
</feature>
<comment type="caution">
    <text evidence="2">The sequence shown here is derived from an EMBL/GenBank/DDBJ whole genome shotgun (WGS) entry which is preliminary data.</text>
</comment>
<proteinExistence type="predicted"/>
<dbReference type="AlphaFoldDB" id="A0AAV7N0U7"/>
<dbReference type="EMBL" id="JANPWB010000013">
    <property type="protein sequence ID" value="KAJ1109626.1"/>
    <property type="molecule type" value="Genomic_DNA"/>
</dbReference>
<evidence type="ECO:0000313" key="3">
    <source>
        <dbReference type="Proteomes" id="UP001066276"/>
    </source>
</evidence>
<organism evidence="2 3">
    <name type="scientific">Pleurodeles waltl</name>
    <name type="common">Iberian ribbed newt</name>
    <dbReference type="NCBI Taxonomy" id="8319"/>
    <lineage>
        <taxon>Eukaryota</taxon>
        <taxon>Metazoa</taxon>
        <taxon>Chordata</taxon>
        <taxon>Craniata</taxon>
        <taxon>Vertebrata</taxon>
        <taxon>Euteleostomi</taxon>
        <taxon>Amphibia</taxon>
        <taxon>Batrachia</taxon>
        <taxon>Caudata</taxon>
        <taxon>Salamandroidea</taxon>
        <taxon>Salamandridae</taxon>
        <taxon>Pleurodelinae</taxon>
        <taxon>Pleurodeles</taxon>
    </lineage>
</organism>
<gene>
    <name evidence="2" type="ORF">NDU88_006986</name>
</gene>
<name>A0AAV7N0U7_PLEWA</name>
<reference evidence="2" key="1">
    <citation type="journal article" date="2022" name="bioRxiv">
        <title>Sequencing and chromosome-scale assembly of the giantPleurodeles waltlgenome.</title>
        <authorList>
            <person name="Brown T."/>
            <person name="Elewa A."/>
            <person name="Iarovenko S."/>
            <person name="Subramanian E."/>
            <person name="Araus A.J."/>
            <person name="Petzold A."/>
            <person name="Susuki M."/>
            <person name="Suzuki K.-i.T."/>
            <person name="Hayashi T."/>
            <person name="Toyoda A."/>
            <person name="Oliveira C."/>
            <person name="Osipova E."/>
            <person name="Leigh N.D."/>
            <person name="Simon A."/>
            <person name="Yun M.H."/>
        </authorList>
    </citation>
    <scope>NUCLEOTIDE SEQUENCE</scope>
    <source>
        <strain evidence="2">20211129_DDA</strain>
        <tissue evidence="2">Liver</tissue>
    </source>
</reference>
<feature type="region of interest" description="Disordered" evidence="1">
    <location>
        <begin position="42"/>
        <end position="70"/>
    </location>
</feature>
<sequence length="149" mass="16648">MYFSVSWRRRALTRCTARVALRLESTRQHWFRSHESSGCFGPGQRFTEGDSQSHPVKSEGARPRTEGGTRGRCLHTRFSGARGEHNCPLNTDCIPMGKSTNLGLLQDVHDVADKFWPGYLFVEAVKTEAQSAPNIEKRLGTEVEKALAA</sequence>
<evidence type="ECO:0000256" key="1">
    <source>
        <dbReference type="SAM" id="MobiDB-lite"/>
    </source>
</evidence>
<keyword evidence="3" id="KW-1185">Reference proteome</keyword>
<dbReference type="Proteomes" id="UP001066276">
    <property type="component" value="Chromosome 9"/>
</dbReference>
<protein>
    <submittedName>
        <fullName evidence="2">Uncharacterized protein</fullName>
    </submittedName>
</protein>
<accession>A0AAV7N0U7</accession>
<evidence type="ECO:0000313" key="2">
    <source>
        <dbReference type="EMBL" id="KAJ1109626.1"/>
    </source>
</evidence>